<keyword evidence="3" id="KW-1185">Reference proteome</keyword>
<feature type="region of interest" description="Disordered" evidence="1">
    <location>
        <begin position="227"/>
        <end position="247"/>
    </location>
</feature>
<evidence type="ECO:0000256" key="1">
    <source>
        <dbReference type="SAM" id="MobiDB-lite"/>
    </source>
</evidence>
<accession>A0A423WBS6</accession>
<name>A0A423WBS6_9PEZI</name>
<sequence length="576" mass="61116">MKRSGRGAAAGSGPGAAGLGPSSSPPPPTPTTFFNLSSLSFFSSSSSSNSRSRPDTTGLAVPATTGGVATFANGATFGDPFRPERDDPSSFNTRTQQAQSLPQQQQQQQQRQQQQSQQSPSTFRGLRRRATSSYSLRDRHGVGTALSIDTNEPAQQYGGGGRTTTANNNNSNGETVVIDNGQPPALPDFALSSAAKLSSSRDTDVFSPRFTSAAKSSLDIARGYFQQTSSSSSSNNNNNNNHNNYNNNVRMLSRTGTGGATVNGFPTAGGMMAPPPPSMGPPGESNLVHQHIQEMANKRISTLEYLRKAHEGRVYWFNTLLFDKPDLAKMPYFDPRRLARRATNYLLLGLSLPTVIDLNSATPLEFLRSLNLLLTEFDSFQQLHSEPGGPTSTLSRARIPQMFRRATPSSKARRSSSANNEIIMEGSETGSGGGGGGGADGTYSAPGPSSSNSGLSVGNGLGGSASVVSFGQCEGDMLPGEEYVHLLTPSLPFDPDFFETFATLCDVLIDAYSRLLSLLATPRDCNAAVAELFTKADARVRKIIVQGIVKEFEDTSRAGVKTEVANVGKIVIGGLM</sequence>
<feature type="compositionally biased region" description="Low complexity" evidence="1">
    <location>
        <begin position="33"/>
        <end position="51"/>
    </location>
</feature>
<feature type="compositionally biased region" description="Low complexity" evidence="1">
    <location>
        <begin position="404"/>
        <end position="418"/>
    </location>
</feature>
<feature type="compositionally biased region" description="Low complexity" evidence="1">
    <location>
        <begin position="441"/>
        <end position="456"/>
    </location>
</feature>
<feature type="region of interest" description="Disordered" evidence="1">
    <location>
        <begin position="384"/>
        <end position="456"/>
    </location>
</feature>
<comment type="caution">
    <text evidence="2">The sequence shown here is derived from an EMBL/GenBank/DDBJ whole genome shotgun (WGS) entry which is preliminary data.</text>
</comment>
<reference evidence="2 3" key="1">
    <citation type="submission" date="2015-09" db="EMBL/GenBank/DDBJ databases">
        <title>Host preference determinants of Valsa canker pathogens revealed by comparative genomics.</title>
        <authorList>
            <person name="Yin Z."/>
            <person name="Huang L."/>
        </authorList>
    </citation>
    <scope>NUCLEOTIDE SEQUENCE [LARGE SCALE GENOMIC DNA]</scope>
    <source>
        <strain evidence="2 3">03-1</strain>
    </source>
</reference>
<dbReference type="PANTHER" id="PTHR37332:SF1">
    <property type="entry name" value="ELMO DOMAIN-CONTAINING PROTEIN"/>
    <property type="match status" value="1"/>
</dbReference>
<protein>
    <submittedName>
        <fullName evidence="2">Uncharacterized protein</fullName>
    </submittedName>
</protein>
<evidence type="ECO:0000313" key="3">
    <source>
        <dbReference type="Proteomes" id="UP000283895"/>
    </source>
</evidence>
<feature type="compositionally biased region" description="Low complexity" evidence="1">
    <location>
        <begin position="163"/>
        <end position="175"/>
    </location>
</feature>
<organism evidence="2 3">
    <name type="scientific">Cytospora schulzeri</name>
    <dbReference type="NCBI Taxonomy" id="448051"/>
    <lineage>
        <taxon>Eukaryota</taxon>
        <taxon>Fungi</taxon>
        <taxon>Dikarya</taxon>
        <taxon>Ascomycota</taxon>
        <taxon>Pezizomycotina</taxon>
        <taxon>Sordariomycetes</taxon>
        <taxon>Sordariomycetidae</taxon>
        <taxon>Diaporthales</taxon>
        <taxon>Cytosporaceae</taxon>
        <taxon>Cytospora</taxon>
    </lineage>
</organism>
<dbReference type="AlphaFoldDB" id="A0A423WBS6"/>
<gene>
    <name evidence="2" type="ORF">VMCG_06518</name>
</gene>
<feature type="compositionally biased region" description="Polar residues" evidence="1">
    <location>
        <begin position="384"/>
        <end position="395"/>
    </location>
</feature>
<proteinExistence type="predicted"/>
<dbReference type="Proteomes" id="UP000283895">
    <property type="component" value="Unassembled WGS sequence"/>
</dbReference>
<feature type="compositionally biased region" description="Gly residues" evidence="1">
    <location>
        <begin position="429"/>
        <end position="440"/>
    </location>
</feature>
<dbReference type="OrthoDB" id="14339at2759"/>
<feature type="compositionally biased region" description="Low complexity" evidence="1">
    <location>
        <begin position="96"/>
        <end position="121"/>
    </location>
</feature>
<feature type="region of interest" description="Disordered" evidence="1">
    <location>
        <begin position="1"/>
        <end position="184"/>
    </location>
</feature>
<feature type="compositionally biased region" description="Gly residues" evidence="1">
    <location>
        <begin position="8"/>
        <end position="18"/>
    </location>
</feature>
<dbReference type="EMBL" id="LKEA01000020">
    <property type="protein sequence ID" value="ROW00822.1"/>
    <property type="molecule type" value="Genomic_DNA"/>
</dbReference>
<feature type="compositionally biased region" description="Low complexity" evidence="1">
    <location>
        <begin position="229"/>
        <end position="247"/>
    </location>
</feature>
<dbReference type="PANTHER" id="PTHR37332">
    <property type="entry name" value="EXPRESSED PROTEIN"/>
    <property type="match status" value="1"/>
</dbReference>
<evidence type="ECO:0000313" key="2">
    <source>
        <dbReference type="EMBL" id="ROW00822.1"/>
    </source>
</evidence>